<feature type="domain" description="Fungal-type protein kinase" evidence="1">
    <location>
        <begin position="32"/>
        <end position="129"/>
    </location>
</feature>
<accession>A0A9W8AH71</accession>
<keyword evidence="3" id="KW-1185">Reference proteome</keyword>
<evidence type="ECO:0000313" key="2">
    <source>
        <dbReference type="EMBL" id="KAJ1948711.1"/>
    </source>
</evidence>
<dbReference type="InterPro" id="IPR040976">
    <property type="entry name" value="Pkinase_fungal"/>
</dbReference>
<proteinExistence type="predicted"/>
<gene>
    <name evidence="2" type="ORF">IWQ62_006853</name>
</gene>
<dbReference type="Pfam" id="PF17667">
    <property type="entry name" value="Pkinase_fungal"/>
    <property type="match status" value="1"/>
</dbReference>
<dbReference type="PROSITE" id="PS00109">
    <property type="entry name" value="PROTEIN_KINASE_TYR"/>
    <property type="match status" value="1"/>
</dbReference>
<dbReference type="OrthoDB" id="5584477at2759"/>
<dbReference type="Gene3D" id="1.10.510.10">
    <property type="entry name" value="Transferase(Phosphotransferase) domain 1"/>
    <property type="match status" value="1"/>
</dbReference>
<organism evidence="2 3">
    <name type="scientific">Dispira parvispora</name>
    <dbReference type="NCBI Taxonomy" id="1520584"/>
    <lineage>
        <taxon>Eukaryota</taxon>
        <taxon>Fungi</taxon>
        <taxon>Fungi incertae sedis</taxon>
        <taxon>Zoopagomycota</taxon>
        <taxon>Kickxellomycotina</taxon>
        <taxon>Dimargaritomycetes</taxon>
        <taxon>Dimargaritales</taxon>
        <taxon>Dimargaritaceae</taxon>
        <taxon>Dispira</taxon>
    </lineage>
</organism>
<feature type="non-terminal residue" evidence="2">
    <location>
        <position position="275"/>
    </location>
</feature>
<evidence type="ECO:0000259" key="1">
    <source>
        <dbReference type="Pfam" id="PF17667"/>
    </source>
</evidence>
<sequence length="275" mass="31663">MTALHTWAHNPRYISKFNKSNGSELFVENVLVVFVRLFHIIHDLYKNCQVYHRDLSEGNVLVREYGGEPYPLLIDFDHARLCSDIVDHSMRFGTGTVPFMSILNLAGYSHKLSILDELESFLYFWVWKCTIGFAPSNIIRDRTAPNTPQVPPMQPIVNPLVRVLARLKLINRKSVALVQRSKCRVGQTIQLKIRSWAKGDPGSECLDVKFLHTSSDGTFNEVLEELRPEFQLFKPLFLKLRSILFDWDGKQTSFFRPNTGQEISAPQDVPRRSLD</sequence>
<dbReference type="GO" id="GO:0004672">
    <property type="term" value="F:protein kinase activity"/>
    <property type="evidence" value="ECO:0007669"/>
    <property type="project" value="InterPro"/>
</dbReference>
<evidence type="ECO:0000313" key="3">
    <source>
        <dbReference type="Proteomes" id="UP001150925"/>
    </source>
</evidence>
<dbReference type="EMBL" id="JANBPY010004237">
    <property type="protein sequence ID" value="KAJ1948711.1"/>
    <property type="molecule type" value="Genomic_DNA"/>
</dbReference>
<dbReference type="InterPro" id="IPR008266">
    <property type="entry name" value="Tyr_kinase_AS"/>
</dbReference>
<name>A0A9W8AH71_9FUNG</name>
<protein>
    <recommendedName>
        <fullName evidence="1">Fungal-type protein kinase domain-containing protein</fullName>
    </recommendedName>
</protein>
<reference evidence="2" key="1">
    <citation type="submission" date="2022-07" db="EMBL/GenBank/DDBJ databases">
        <title>Phylogenomic reconstructions and comparative analyses of Kickxellomycotina fungi.</title>
        <authorList>
            <person name="Reynolds N.K."/>
            <person name="Stajich J.E."/>
            <person name="Barry K."/>
            <person name="Grigoriev I.V."/>
            <person name="Crous P."/>
            <person name="Smith M.E."/>
        </authorList>
    </citation>
    <scope>NUCLEOTIDE SEQUENCE</scope>
    <source>
        <strain evidence="2">RSA 1196</strain>
    </source>
</reference>
<dbReference type="AlphaFoldDB" id="A0A9W8AH71"/>
<dbReference type="Proteomes" id="UP001150925">
    <property type="component" value="Unassembled WGS sequence"/>
</dbReference>
<dbReference type="SUPFAM" id="SSF56112">
    <property type="entry name" value="Protein kinase-like (PK-like)"/>
    <property type="match status" value="1"/>
</dbReference>
<dbReference type="InterPro" id="IPR011009">
    <property type="entry name" value="Kinase-like_dom_sf"/>
</dbReference>
<comment type="caution">
    <text evidence="2">The sequence shown here is derived from an EMBL/GenBank/DDBJ whole genome shotgun (WGS) entry which is preliminary data.</text>
</comment>